<comment type="caution">
    <text evidence="1">The sequence shown here is derived from an EMBL/GenBank/DDBJ whole genome shotgun (WGS) entry which is preliminary data.</text>
</comment>
<sequence>MYTDARKHNLLLQMGRRPGIYRDILDVAEAIQDQLGPDTSGYSDKELSREIGKLNPIGFDVTQQEGILWEIRLTTHISDTYDGLRNESMS</sequence>
<dbReference type="EMBL" id="JAACFV010000148">
    <property type="protein sequence ID" value="KAF7504147.1"/>
    <property type="molecule type" value="Genomic_DNA"/>
</dbReference>
<evidence type="ECO:0000313" key="1">
    <source>
        <dbReference type="EMBL" id="KAF7504147.1"/>
    </source>
</evidence>
<accession>A0A8H7DZT8</accession>
<evidence type="ECO:0000313" key="2">
    <source>
        <dbReference type="Proteomes" id="UP000606974"/>
    </source>
</evidence>
<organism evidence="1 2">
    <name type="scientific">Endocarpon pusillum</name>
    <dbReference type="NCBI Taxonomy" id="364733"/>
    <lineage>
        <taxon>Eukaryota</taxon>
        <taxon>Fungi</taxon>
        <taxon>Dikarya</taxon>
        <taxon>Ascomycota</taxon>
        <taxon>Pezizomycotina</taxon>
        <taxon>Eurotiomycetes</taxon>
        <taxon>Chaetothyriomycetidae</taxon>
        <taxon>Verrucariales</taxon>
        <taxon>Verrucariaceae</taxon>
        <taxon>Endocarpon</taxon>
    </lineage>
</organism>
<protein>
    <submittedName>
        <fullName evidence="1">Uncharacterized protein</fullName>
    </submittedName>
</protein>
<proteinExistence type="predicted"/>
<dbReference type="OrthoDB" id="3903561at2759"/>
<dbReference type="Proteomes" id="UP000606974">
    <property type="component" value="Unassembled WGS sequence"/>
</dbReference>
<name>A0A8H7DZT8_9EURO</name>
<dbReference type="AlphaFoldDB" id="A0A8H7DZT8"/>
<reference evidence="1" key="1">
    <citation type="submission" date="2020-02" db="EMBL/GenBank/DDBJ databases">
        <authorList>
            <person name="Palmer J.M."/>
        </authorList>
    </citation>
    <scope>NUCLEOTIDE SEQUENCE</scope>
    <source>
        <strain evidence="1">EPUS1.4</strain>
        <tissue evidence="1">Thallus</tissue>
    </source>
</reference>
<gene>
    <name evidence="1" type="ORF">GJ744_002665</name>
</gene>
<keyword evidence="2" id="KW-1185">Reference proteome</keyword>